<reference evidence="6" key="3">
    <citation type="submission" date="2022-12" db="EMBL/GenBank/DDBJ databases">
        <title>Distinct polysaccharide growth profiles of human intestinal Prevotella copri isolates.</title>
        <authorList>
            <person name="Fehlner-Peach H."/>
            <person name="Magnabosco C."/>
            <person name="Raghavan V."/>
            <person name="Scher J.U."/>
            <person name="Tett A."/>
            <person name="Cox L.M."/>
            <person name="Gottsegen C."/>
            <person name="Watters A."/>
            <person name="Wiltshire- Gordon J.D."/>
            <person name="Segata N."/>
            <person name="Bonneau R."/>
            <person name="Littman D.R."/>
        </authorList>
    </citation>
    <scope>NUCLEOTIDE SEQUENCE</scope>
    <source>
        <strain evidence="6">IAU3127</strain>
    </source>
</reference>
<dbReference type="RefSeq" id="WP_153138870.1">
    <property type="nucleotide sequence ID" value="NZ_JAHOEK010000003.1"/>
</dbReference>
<reference evidence="5" key="2">
    <citation type="submission" date="2021-06" db="EMBL/GenBank/DDBJ databases">
        <title>Collection of gut derived symbiotic bacterial strains cultured from healthy donors.</title>
        <authorList>
            <person name="Lin H."/>
            <person name="Littmann E."/>
            <person name="Pamer E.G."/>
        </authorList>
    </citation>
    <scope>NUCLEOTIDE SEQUENCE</scope>
    <source>
        <strain evidence="5">MSK.21.60</strain>
    </source>
</reference>
<dbReference type="PROSITE" id="PS51257">
    <property type="entry name" value="PROKAR_LIPOPROTEIN"/>
    <property type="match status" value="1"/>
</dbReference>
<dbReference type="InterPro" id="IPR038352">
    <property type="entry name" value="Imelysin_sf"/>
</dbReference>
<feature type="chain" id="PRO_5042788270" evidence="3">
    <location>
        <begin position="26"/>
        <end position="418"/>
    </location>
</feature>
<evidence type="ECO:0000256" key="1">
    <source>
        <dbReference type="ARBA" id="ARBA00004196"/>
    </source>
</evidence>
<dbReference type="Gene3D" id="1.20.1420.20">
    <property type="entry name" value="M75 peptidase, HXXE motif"/>
    <property type="match status" value="1"/>
</dbReference>
<dbReference type="Proteomes" id="UP000421283">
    <property type="component" value="Unassembled WGS sequence"/>
</dbReference>
<dbReference type="GO" id="GO:0030313">
    <property type="term" value="C:cell envelope"/>
    <property type="evidence" value="ECO:0007669"/>
    <property type="project" value="UniProtKB-SubCell"/>
</dbReference>
<organism evidence="6 7">
    <name type="scientific">Segatella copri</name>
    <dbReference type="NCBI Taxonomy" id="165179"/>
    <lineage>
        <taxon>Bacteria</taxon>
        <taxon>Pseudomonadati</taxon>
        <taxon>Bacteroidota</taxon>
        <taxon>Bacteroidia</taxon>
        <taxon>Bacteroidales</taxon>
        <taxon>Prevotellaceae</taxon>
        <taxon>Segatella</taxon>
    </lineage>
</organism>
<comment type="subcellular location">
    <subcellularLocation>
        <location evidence="1">Cell envelope</location>
    </subcellularLocation>
</comment>
<dbReference type="EMBL" id="JAHOEP010000002">
    <property type="protein sequence ID" value="MBV3406986.1"/>
    <property type="molecule type" value="Genomic_DNA"/>
</dbReference>
<accession>A0AA91A7W4</accession>
<evidence type="ECO:0000256" key="2">
    <source>
        <dbReference type="ARBA" id="ARBA00022729"/>
    </source>
</evidence>
<sequence>MKKVFKSAVMLMAAIILPMGFTSCSSDNNEGDGSEYSNKAYGNAAINACSDVQTNLAKAKQAIQNANLTADQKTYLDNCIKGFVNDVVIPTYTELGTAVEEMHTALGTLSETEITQKNVNDACKAFKKARKLWEQSEAFLGGAASDFSVDPHIDSWPLNRTALLSYFKNPTADIDDESILGFHALEFILFRDGNPRNVSEFKGKDTYKGFENISGADELKYAETVIEDLLAHVYELQCSWQDTPDAARLNVVTAKGLAYRTQNYNKSYGWNIQNYGDNLSTFPTLEAALEQILSADEGSGLAIANEVGNKKIANPFTLGDISYVESPYSFNSITDFQDNIRSIENVWYGGRNGASSNPTYSFHKFFTQTNPTVAKAVEDAIANAINNIGKMPSPFVKYVSVLWNKNFVDAPLVDYGDE</sequence>
<protein>
    <submittedName>
        <fullName evidence="6">Imelysin</fullName>
    </submittedName>
</protein>
<dbReference type="Pfam" id="PF09375">
    <property type="entry name" value="Peptidase_M75"/>
    <property type="match status" value="1"/>
</dbReference>
<evidence type="ECO:0000313" key="5">
    <source>
        <dbReference type="EMBL" id="MBV3406986.1"/>
    </source>
</evidence>
<feature type="domain" description="Imelysin-like" evidence="4">
    <location>
        <begin position="89"/>
        <end position="397"/>
    </location>
</feature>
<evidence type="ECO:0000259" key="4">
    <source>
        <dbReference type="Pfam" id="PF09375"/>
    </source>
</evidence>
<evidence type="ECO:0000313" key="6">
    <source>
        <dbReference type="EMBL" id="MQO92953.1"/>
    </source>
</evidence>
<dbReference type="InterPro" id="IPR034982">
    <property type="entry name" value="Imelysin-like_IrpA"/>
</dbReference>
<evidence type="ECO:0000313" key="7">
    <source>
        <dbReference type="Proteomes" id="UP000421283"/>
    </source>
</evidence>
<comment type="caution">
    <text evidence="6">The sequence shown here is derived from an EMBL/GenBank/DDBJ whole genome shotgun (WGS) entry which is preliminary data.</text>
</comment>
<evidence type="ECO:0000256" key="3">
    <source>
        <dbReference type="SAM" id="SignalP"/>
    </source>
</evidence>
<gene>
    <name evidence="6" type="ORF">F7D31_09830</name>
    <name evidence="5" type="ORF">KSW80_00935</name>
</gene>
<dbReference type="InterPro" id="IPR018976">
    <property type="entry name" value="Imelysin-like"/>
</dbReference>
<name>A0AA91A7W4_9BACT</name>
<proteinExistence type="predicted"/>
<reference evidence="7" key="1">
    <citation type="submission" date="2019-09" db="EMBL/GenBank/DDBJ databases">
        <title>Distinct polysaccharide growth profiles of human intestinal Prevotella copri isolates.</title>
        <authorList>
            <person name="Fehlner-Peach H."/>
            <person name="Magnabosco C."/>
            <person name="Raghavan V."/>
            <person name="Scher J.U."/>
            <person name="Tett A."/>
            <person name="Cox L.M."/>
            <person name="Gottsegen C."/>
            <person name="Watters A."/>
            <person name="Wiltshire- Gordon J.D."/>
            <person name="Segata N."/>
            <person name="Bonneau R."/>
            <person name="Littman D.R."/>
        </authorList>
    </citation>
    <scope>NUCLEOTIDE SEQUENCE [LARGE SCALE GENOMIC DNA]</scope>
    <source>
        <strain evidence="7">iAU3127</strain>
    </source>
</reference>
<keyword evidence="2 3" id="KW-0732">Signal</keyword>
<dbReference type="CDD" id="cd14658">
    <property type="entry name" value="Imelysin-like_IrpA"/>
    <property type="match status" value="1"/>
</dbReference>
<dbReference type="Proteomes" id="UP001196316">
    <property type="component" value="Unassembled WGS sequence"/>
</dbReference>
<dbReference type="EMBL" id="VZAP01000121">
    <property type="protein sequence ID" value="MQO92953.1"/>
    <property type="molecule type" value="Genomic_DNA"/>
</dbReference>
<feature type="signal peptide" evidence="3">
    <location>
        <begin position="1"/>
        <end position="25"/>
    </location>
</feature>
<dbReference type="AlphaFoldDB" id="A0AA91A7W4"/>